<evidence type="ECO:0000313" key="14">
    <source>
        <dbReference type="Proteomes" id="UP000719412"/>
    </source>
</evidence>
<dbReference type="InterPro" id="IPR009057">
    <property type="entry name" value="Homeodomain-like_sf"/>
</dbReference>
<accession>A0A8J6H7F9</accession>
<dbReference type="Proteomes" id="UP000719412">
    <property type="component" value="Unassembled WGS sequence"/>
</dbReference>
<dbReference type="InterPro" id="IPR020479">
    <property type="entry name" value="HD_metazoa"/>
</dbReference>
<name>A0A8J6H7F9_TENMO</name>
<keyword evidence="14" id="KW-1185">Reference proteome</keyword>
<organism evidence="13 14">
    <name type="scientific">Tenebrio molitor</name>
    <name type="common">Yellow mealworm beetle</name>
    <dbReference type="NCBI Taxonomy" id="7067"/>
    <lineage>
        <taxon>Eukaryota</taxon>
        <taxon>Metazoa</taxon>
        <taxon>Ecdysozoa</taxon>
        <taxon>Arthropoda</taxon>
        <taxon>Hexapoda</taxon>
        <taxon>Insecta</taxon>
        <taxon>Pterygota</taxon>
        <taxon>Neoptera</taxon>
        <taxon>Endopterygota</taxon>
        <taxon>Coleoptera</taxon>
        <taxon>Polyphaga</taxon>
        <taxon>Cucujiformia</taxon>
        <taxon>Tenebrionidae</taxon>
        <taxon>Tenebrio</taxon>
    </lineage>
</organism>
<dbReference type="FunFam" id="1.10.10.60:FF:000373">
    <property type="entry name" value="Blast:Brain-specific homeobox protein"/>
    <property type="match status" value="1"/>
</dbReference>
<dbReference type="PANTHER" id="PTHR24366">
    <property type="entry name" value="IG(IMMUNOGLOBULIN) AND LRR(LEUCINE RICH REPEAT) DOMAINS"/>
    <property type="match status" value="1"/>
</dbReference>
<evidence type="ECO:0000256" key="4">
    <source>
        <dbReference type="ARBA" id="ARBA00023125"/>
    </source>
</evidence>
<feature type="DNA-binding region" description="Homeobox" evidence="7">
    <location>
        <begin position="762"/>
        <end position="821"/>
    </location>
</feature>
<evidence type="ECO:0000256" key="7">
    <source>
        <dbReference type="PROSITE-ProRule" id="PRU00108"/>
    </source>
</evidence>
<dbReference type="SMART" id="SM00369">
    <property type="entry name" value="LRR_TYP"/>
    <property type="match status" value="4"/>
</dbReference>
<feature type="signal peptide" evidence="11">
    <location>
        <begin position="1"/>
        <end position="16"/>
    </location>
</feature>
<keyword evidence="10" id="KW-1133">Transmembrane helix</keyword>
<feature type="domain" description="Homeobox" evidence="12">
    <location>
        <begin position="760"/>
        <end position="820"/>
    </location>
</feature>
<keyword evidence="4 7" id="KW-0238">DNA-binding</keyword>
<comment type="caution">
    <text evidence="13">The sequence shown here is derived from an EMBL/GenBank/DDBJ whole genome shotgun (WGS) entry which is preliminary data.</text>
</comment>
<dbReference type="PROSITE" id="PS00027">
    <property type="entry name" value="HOMEOBOX_1"/>
    <property type="match status" value="1"/>
</dbReference>
<dbReference type="InterPro" id="IPR001356">
    <property type="entry name" value="HD"/>
</dbReference>
<evidence type="ECO:0000256" key="11">
    <source>
        <dbReference type="SAM" id="SignalP"/>
    </source>
</evidence>
<dbReference type="Pfam" id="PF00046">
    <property type="entry name" value="Homeodomain"/>
    <property type="match status" value="1"/>
</dbReference>
<sequence length="888" mass="99821">MLLFVLLGAFLPLCTPQNGPPFSKSCKCVEDDSNKFDVTCTGNIWTQVFDESSWTDKNLNKSYPYKSLTVHNSPLLSLDKKFFSSNIVYLDLANNSIVNVSDGIFSNLQDMETLVLSFNNIESLHPNAFEGQYLEGDWRPLKSLKKLDLDHNWIHSLDADIFEHTSRVEYLDLSHNPLGLLDIHTTIAISSLVYLKSLDLSHTGLAALPDSFLHTPLYLSLLDLSGNSFDRVPKTLADSHALTTLYFNNNPIVNLTSENGFPHISTMKVLHMNNMPKLVNISKGAMSKLWNLEELYCFDNIELVHIDKAALSSRRDDAEYETWPPLKKLYLQNNKLTSIDMQVILNWKDLSDLDLTDNPWTCECENQWMIDELMPIYLQLDEIKAKDLKCAAPIEMVPMTFYDIYKKETTMRCLDAYGHRPERDGVLLVGMLAGVLITIPLVLFIIYAYQRHWFGLFDSSPASFSRQFYKRTVSEDGHDMNGYNHSNLIVEQSTSVKGGLILQSPIRRRTEAIRRQKRRVITTTMFAFGSLSPSTNRKGTVIMVMDDCDEFGGGVRRHVVVACGDKPPREEAAAAPANNSNRPRIILGVAIRAGGTVLIGGSSGRSRLFASPDGARCPIMNNVRHQGKDFESQHQQSHTSFLIEDILYRQKAEEQAGDGAGGYGLKVEDKLFQQPKLADKRVEKSAYGYFQPNVVQNGCVQAFQGPDTGYIQVMGALGAYLGTPYKTMTDPYFLTQGIPFHHALFGSSASEISLNALKHCRRRKARTVFSDPQLTGLEKRFSAQRYLSTPERVELASALSLSETQVKTWFQNRRMKHKKQMRKLQEEKASSSSGVSSDKVQRPDVTIDFSRSQDVQAKSLTSSDISDCESDIDIVGDTKNLAYSYKGA</sequence>
<dbReference type="GO" id="GO:0003677">
    <property type="term" value="F:DNA binding"/>
    <property type="evidence" value="ECO:0007669"/>
    <property type="project" value="UniProtKB-UniRule"/>
</dbReference>
<evidence type="ECO:0000259" key="12">
    <source>
        <dbReference type="PROSITE" id="PS50071"/>
    </source>
</evidence>
<keyword evidence="10" id="KW-0812">Transmembrane</keyword>
<evidence type="ECO:0000256" key="10">
    <source>
        <dbReference type="SAM" id="Phobius"/>
    </source>
</evidence>
<evidence type="ECO:0000256" key="3">
    <source>
        <dbReference type="ARBA" id="ARBA00022737"/>
    </source>
</evidence>
<evidence type="ECO:0000256" key="1">
    <source>
        <dbReference type="ARBA" id="ARBA00004123"/>
    </source>
</evidence>
<dbReference type="SMART" id="SM00389">
    <property type="entry name" value="HOX"/>
    <property type="match status" value="1"/>
</dbReference>
<feature type="compositionally biased region" description="Polar residues" evidence="9">
    <location>
        <begin position="849"/>
        <end position="861"/>
    </location>
</feature>
<dbReference type="PANTHER" id="PTHR24366:SF165">
    <property type="entry name" value="LEUCINE-RICH TENDON-SPECIFIC PROTEIN, ISOFORM C"/>
    <property type="match status" value="1"/>
</dbReference>
<dbReference type="Gene3D" id="3.80.10.10">
    <property type="entry name" value="Ribonuclease Inhibitor"/>
    <property type="match status" value="3"/>
</dbReference>
<evidence type="ECO:0000256" key="9">
    <source>
        <dbReference type="SAM" id="MobiDB-lite"/>
    </source>
</evidence>
<comment type="subcellular location">
    <subcellularLocation>
        <location evidence="1 7 8">Nucleus</location>
    </subcellularLocation>
</comment>
<evidence type="ECO:0000256" key="6">
    <source>
        <dbReference type="ARBA" id="ARBA00023242"/>
    </source>
</evidence>
<gene>
    <name evidence="13" type="ORF">GEV33_014052</name>
</gene>
<dbReference type="CDD" id="cd00086">
    <property type="entry name" value="homeodomain"/>
    <property type="match status" value="1"/>
</dbReference>
<dbReference type="Pfam" id="PF13855">
    <property type="entry name" value="LRR_8"/>
    <property type="match status" value="2"/>
</dbReference>
<dbReference type="SUPFAM" id="SSF52058">
    <property type="entry name" value="L domain-like"/>
    <property type="match status" value="1"/>
</dbReference>
<protein>
    <recommendedName>
        <fullName evidence="12">Homeobox domain-containing protein</fullName>
    </recommendedName>
</protein>
<dbReference type="InterPro" id="IPR017970">
    <property type="entry name" value="Homeobox_CS"/>
</dbReference>
<dbReference type="InterPro" id="IPR032675">
    <property type="entry name" value="LRR_dom_sf"/>
</dbReference>
<evidence type="ECO:0000256" key="5">
    <source>
        <dbReference type="ARBA" id="ARBA00023155"/>
    </source>
</evidence>
<dbReference type="Gene3D" id="1.10.10.60">
    <property type="entry name" value="Homeodomain-like"/>
    <property type="match status" value="1"/>
</dbReference>
<dbReference type="SUPFAM" id="SSF46689">
    <property type="entry name" value="Homeodomain-like"/>
    <property type="match status" value="1"/>
</dbReference>
<dbReference type="InterPro" id="IPR001611">
    <property type="entry name" value="Leu-rich_rpt"/>
</dbReference>
<evidence type="ECO:0000256" key="8">
    <source>
        <dbReference type="RuleBase" id="RU000682"/>
    </source>
</evidence>
<dbReference type="GO" id="GO:0005634">
    <property type="term" value="C:nucleus"/>
    <property type="evidence" value="ECO:0007669"/>
    <property type="project" value="UniProtKB-SubCell"/>
</dbReference>
<reference evidence="13" key="1">
    <citation type="journal article" date="2020" name="J Insects Food Feed">
        <title>The yellow mealworm (Tenebrio molitor) genome: a resource for the emerging insects as food and feed industry.</title>
        <authorList>
            <person name="Eriksson T."/>
            <person name="Andere A."/>
            <person name="Kelstrup H."/>
            <person name="Emery V."/>
            <person name="Picard C."/>
        </authorList>
    </citation>
    <scope>NUCLEOTIDE SEQUENCE</scope>
    <source>
        <strain evidence="13">Stoneville</strain>
        <tissue evidence="13">Whole head</tissue>
    </source>
</reference>
<proteinExistence type="predicted"/>
<keyword evidence="3" id="KW-0677">Repeat</keyword>
<reference evidence="13" key="2">
    <citation type="submission" date="2021-08" db="EMBL/GenBank/DDBJ databases">
        <authorList>
            <person name="Eriksson T."/>
        </authorList>
    </citation>
    <scope>NUCLEOTIDE SEQUENCE</scope>
    <source>
        <strain evidence="13">Stoneville</strain>
        <tissue evidence="13">Whole head</tissue>
    </source>
</reference>
<keyword evidence="2" id="KW-0433">Leucine-rich repeat</keyword>
<dbReference type="GO" id="GO:0000981">
    <property type="term" value="F:DNA-binding transcription factor activity, RNA polymerase II-specific"/>
    <property type="evidence" value="ECO:0007669"/>
    <property type="project" value="InterPro"/>
</dbReference>
<dbReference type="InterPro" id="IPR003591">
    <property type="entry name" value="Leu-rich_rpt_typical-subtyp"/>
</dbReference>
<evidence type="ECO:0000313" key="13">
    <source>
        <dbReference type="EMBL" id="KAH0808742.1"/>
    </source>
</evidence>
<dbReference type="PROSITE" id="PS51450">
    <property type="entry name" value="LRR"/>
    <property type="match status" value="2"/>
</dbReference>
<keyword evidence="6 7" id="KW-0539">Nucleus</keyword>
<dbReference type="AlphaFoldDB" id="A0A8J6H7F9"/>
<keyword evidence="10" id="KW-0472">Membrane</keyword>
<dbReference type="PRINTS" id="PR00024">
    <property type="entry name" value="HOMEOBOX"/>
</dbReference>
<feature type="region of interest" description="Disordered" evidence="9">
    <location>
        <begin position="817"/>
        <end position="862"/>
    </location>
</feature>
<keyword evidence="5 7" id="KW-0371">Homeobox</keyword>
<dbReference type="EMBL" id="JABDTM020028570">
    <property type="protein sequence ID" value="KAH0808742.1"/>
    <property type="molecule type" value="Genomic_DNA"/>
</dbReference>
<feature type="transmembrane region" description="Helical" evidence="10">
    <location>
        <begin position="426"/>
        <end position="449"/>
    </location>
</feature>
<keyword evidence="11" id="KW-0732">Signal</keyword>
<evidence type="ECO:0000256" key="2">
    <source>
        <dbReference type="ARBA" id="ARBA00022614"/>
    </source>
</evidence>
<feature type="chain" id="PRO_5035328329" description="Homeobox domain-containing protein" evidence="11">
    <location>
        <begin position="17"/>
        <end position="888"/>
    </location>
</feature>
<dbReference type="PROSITE" id="PS50071">
    <property type="entry name" value="HOMEOBOX_2"/>
    <property type="match status" value="1"/>
</dbReference>